<reference evidence="1 2" key="1">
    <citation type="journal article" date="2016" name="Sci. Rep.">
        <title>Evaluation of genetic diversity among strains of the human gut commensal Bifidobacterium adolescentis.</title>
        <authorList>
            <person name="Duranti S."/>
            <person name="Milani C."/>
            <person name="Lugli G.A."/>
            <person name="Mancabelli L."/>
            <person name="Turroni F."/>
            <person name="Ferrario C."/>
            <person name="Mangifesta M."/>
            <person name="Viappiani A."/>
            <person name="Sanchez B."/>
            <person name="Margolles A."/>
            <person name="van Sinderen D."/>
            <person name="Ventura M."/>
        </authorList>
    </citation>
    <scope>NUCLEOTIDE SEQUENCE [LARGE SCALE GENOMIC DNA]</scope>
    <source>
        <strain evidence="1 2">487B</strain>
    </source>
</reference>
<comment type="caution">
    <text evidence="1">The sequence shown here is derived from an EMBL/GenBank/DDBJ whole genome shotgun (WGS) entry which is preliminary data.</text>
</comment>
<proteinExistence type="predicted"/>
<evidence type="ECO:0000313" key="2">
    <source>
        <dbReference type="Proteomes" id="UP000193377"/>
    </source>
</evidence>
<organism evidence="1 2">
    <name type="scientific">Bifidobacterium adolescentis</name>
    <dbReference type="NCBI Taxonomy" id="1680"/>
    <lineage>
        <taxon>Bacteria</taxon>
        <taxon>Bacillati</taxon>
        <taxon>Actinomycetota</taxon>
        <taxon>Actinomycetes</taxon>
        <taxon>Bifidobacteriales</taxon>
        <taxon>Bifidobacteriaceae</taxon>
        <taxon>Bifidobacterium</taxon>
    </lineage>
</organism>
<accession>A0A1X2Z2L4</accession>
<name>A0A1X2Z2L4_BIFAD</name>
<evidence type="ECO:0000313" key="1">
    <source>
        <dbReference type="EMBL" id="OSG88645.1"/>
    </source>
</evidence>
<gene>
    <name evidence="1" type="ORF">B0487_1564</name>
</gene>
<dbReference type="AlphaFoldDB" id="A0A1X2Z2L4"/>
<protein>
    <submittedName>
        <fullName evidence="1">Uncharacterized protein</fullName>
    </submittedName>
</protein>
<dbReference type="RefSeq" id="WP_085393257.1">
    <property type="nucleotide sequence ID" value="NZ_JBCOYV010000005.1"/>
</dbReference>
<sequence>MNPEANPMPLVSECNPVDAVECPCCLTVFRVRTLMTDGAGRLMRDEYETIPMFCPMCGGRLEQSERKE</sequence>
<dbReference type="EMBL" id="LNKD01000001">
    <property type="protein sequence ID" value="OSG88645.1"/>
    <property type="molecule type" value="Genomic_DNA"/>
</dbReference>
<dbReference type="Proteomes" id="UP000193377">
    <property type="component" value="Unassembled WGS sequence"/>
</dbReference>